<accession>A0A6J7DRA1</accession>
<dbReference type="AlphaFoldDB" id="A0A6J7DRA1"/>
<evidence type="ECO:0000256" key="5">
    <source>
        <dbReference type="ARBA" id="ARBA00022692"/>
    </source>
</evidence>
<gene>
    <name evidence="12" type="ORF">UFOPK3444_00713</name>
</gene>
<dbReference type="Gene3D" id="3.40.50.1980">
    <property type="entry name" value="Nitrogenase molybdenum iron protein domain"/>
    <property type="match status" value="2"/>
</dbReference>
<keyword evidence="5 11" id="KW-0812">Transmembrane</keyword>
<dbReference type="SUPFAM" id="SSF53807">
    <property type="entry name" value="Helical backbone' metal receptor"/>
    <property type="match status" value="1"/>
</dbReference>
<evidence type="ECO:0000256" key="7">
    <source>
        <dbReference type="ARBA" id="ARBA00022729"/>
    </source>
</evidence>
<reference evidence="12" key="1">
    <citation type="submission" date="2020-05" db="EMBL/GenBank/DDBJ databases">
        <authorList>
            <person name="Chiriac C."/>
            <person name="Salcher M."/>
            <person name="Ghai R."/>
            <person name="Kavagutti S V."/>
        </authorList>
    </citation>
    <scope>NUCLEOTIDE SEQUENCE</scope>
</reference>
<feature type="transmembrane region" description="Helical" evidence="11">
    <location>
        <begin position="170"/>
        <end position="200"/>
    </location>
</feature>
<proteinExistence type="inferred from homology"/>
<evidence type="ECO:0000256" key="6">
    <source>
        <dbReference type="ARBA" id="ARBA00022723"/>
    </source>
</evidence>
<evidence type="ECO:0000256" key="9">
    <source>
        <dbReference type="ARBA" id="ARBA00023136"/>
    </source>
</evidence>
<comment type="subcellular location">
    <subcellularLocation>
        <location evidence="2">Cell envelope</location>
    </subcellularLocation>
    <subcellularLocation>
        <location evidence="1">Membrane</location>
        <topology evidence="1">Multi-pass membrane protein</topology>
    </subcellularLocation>
</comment>
<dbReference type="GO" id="GO:0030001">
    <property type="term" value="P:metal ion transport"/>
    <property type="evidence" value="ECO:0007669"/>
    <property type="project" value="InterPro"/>
</dbReference>
<dbReference type="GO" id="GO:0055085">
    <property type="term" value="P:transmembrane transport"/>
    <property type="evidence" value="ECO:0007669"/>
    <property type="project" value="InterPro"/>
</dbReference>
<keyword evidence="8 11" id="KW-1133">Transmembrane helix</keyword>
<protein>
    <submittedName>
        <fullName evidence="12">Unannotated protein</fullName>
    </submittedName>
</protein>
<feature type="region of interest" description="Disordered" evidence="10">
    <location>
        <begin position="523"/>
        <end position="548"/>
    </location>
</feature>
<keyword evidence="4" id="KW-0813">Transport</keyword>
<dbReference type="Pfam" id="PF00950">
    <property type="entry name" value="ABC-3"/>
    <property type="match status" value="2"/>
</dbReference>
<evidence type="ECO:0000256" key="8">
    <source>
        <dbReference type="ARBA" id="ARBA00022989"/>
    </source>
</evidence>
<dbReference type="GO" id="GO:0030313">
    <property type="term" value="C:cell envelope"/>
    <property type="evidence" value="ECO:0007669"/>
    <property type="project" value="UniProtKB-SubCell"/>
</dbReference>
<evidence type="ECO:0000313" key="12">
    <source>
        <dbReference type="EMBL" id="CAB4870809.1"/>
    </source>
</evidence>
<feature type="compositionally biased region" description="Polar residues" evidence="10">
    <location>
        <begin position="523"/>
        <end position="533"/>
    </location>
</feature>
<feature type="transmembrane region" description="Helical" evidence="11">
    <location>
        <begin position="240"/>
        <end position="259"/>
    </location>
</feature>
<dbReference type="EMBL" id="CAFBLU010000009">
    <property type="protein sequence ID" value="CAB4870809.1"/>
    <property type="molecule type" value="Genomic_DNA"/>
</dbReference>
<keyword evidence="6" id="KW-0479">Metal-binding</keyword>
<dbReference type="GO" id="GO:0007155">
    <property type="term" value="P:cell adhesion"/>
    <property type="evidence" value="ECO:0007669"/>
    <property type="project" value="InterPro"/>
</dbReference>
<dbReference type="PRINTS" id="PR00690">
    <property type="entry name" value="ADHESNFAMILY"/>
</dbReference>
<feature type="transmembrane region" description="Helical" evidence="11">
    <location>
        <begin position="12"/>
        <end position="35"/>
    </location>
</feature>
<evidence type="ECO:0000256" key="4">
    <source>
        <dbReference type="ARBA" id="ARBA00022448"/>
    </source>
</evidence>
<feature type="transmembrane region" description="Helical" evidence="11">
    <location>
        <begin position="271"/>
        <end position="292"/>
    </location>
</feature>
<keyword evidence="7" id="KW-0732">Signal</keyword>
<evidence type="ECO:0000256" key="11">
    <source>
        <dbReference type="SAM" id="Phobius"/>
    </source>
</evidence>
<dbReference type="InterPro" id="IPR006127">
    <property type="entry name" value="ZnuA-like"/>
</dbReference>
<dbReference type="InterPro" id="IPR006129">
    <property type="entry name" value="AdhesinB"/>
</dbReference>
<feature type="transmembrane region" description="Helical" evidence="11">
    <location>
        <begin position="67"/>
        <end position="86"/>
    </location>
</feature>
<dbReference type="GO" id="GO:0046872">
    <property type="term" value="F:metal ion binding"/>
    <property type="evidence" value="ECO:0007669"/>
    <property type="project" value="UniProtKB-KW"/>
</dbReference>
<dbReference type="GO" id="GO:0043190">
    <property type="term" value="C:ATP-binding cassette (ABC) transporter complex"/>
    <property type="evidence" value="ECO:0007669"/>
    <property type="project" value="InterPro"/>
</dbReference>
<dbReference type="Pfam" id="PF01297">
    <property type="entry name" value="ZnuA"/>
    <property type="match status" value="1"/>
</dbReference>
<dbReference type="InterPro" id="IPR006128">
    <property type="entry name" value="Lipoprotein_PsaA-like"/>
</dbReference>
<dbReference type="InterPro" id="IPR001626">
    <property type="entry name" value="ABC_TroCD"/>
</dbReference>
<dbReference type="PRINTS" id="PR00691">
    <property type="entry name" value="ADHESINB"/>
</dbReference>
<dbReference type="InterPro" id="IPR037294">
    <property type="entry name" value="ABC_BtuC-like"/>
</dbReference>
<comment type="similarity">
    <text evidence="3">Belongs to the ABC-3 integral membrane protein family.</text>
</comment>
<feature type="transmembrane region" description="Helical" evidence="11">
    <location>
        <begin position="212"/>
        <end position="234"/>
    </location>
</feature>
<dbReference type="PANTHER" id="PTHR42953:SF1">
    <property type="entry name" value="METAL-BINDING PROTEIN HI_0362-RELATED"/>
    <property type="match status" value="1"/>
</dbReference>
<sequence>MSHIASQFLHPFVQRACVELVLLCVTAAALGPWILMRGLGFFAHAIGTAAFPGLIAADALGITPQLGATLGAMGVAAGSGVVSPTARTGTRTALWLTGAMAVGALLASNISRPGAGVDSALFGSLLTSTPADLLTAAAAACLAVSAVRLGGPRWLSEGMLGRSWPFWNSALLGVVAIAVIAQLAAVGALLASTLLVLPAAAARPWATTIRRWGSVTGGFALLISLVGLTASLSFDTPPGATIALAAGLAVVGSLVTRSASRSISTAPLGKGAAVAMTLGALILSTVGCAQATNPPVVATTPIIGSITQQVAGNDIRVKTLIPAGADPHSYEPRPSDIDALSTARLLVRSGPSMDDWATRVEERSGGNATILDLAAELPINRTDVEFKGTDPHWFHDPRNIAAAAVTIGKALSDIDPSHAPSYRARANRLARTAANLDRQARECTSRLASSERNLVTDHDAFGYLADRLELRIIGTLIPSQSTAAAPSPRELDRLAKEIRSLGVKAIFPERAVDPRLTANLARQTGASSKQQLDADTLGPAGSRKGTWQGMWSNNVETLVSALSGGRVTCALTQNGGGSR</sequence>
<evidence type="ECO:0000256" key="3">
    <source>
        <dbReference type="ARBA" id="ARBA00008034"/>
    </source>
</evidence>
<dbReference type="PANTHER" id="PTHR42953">
    <property type="entry name" value="HIGH-AFFINITY ZINC UPTAKE SYSTEM PROTEIN ZNUA-RELATED"/>
    <property type="match status" value="1"/>
</dbReference>
<organism evidence="12">
    <name type="scientific">freshwater metagenome</name>
    <dbReference type="NCBI Taxonomy" id="449393"/>
    <lineage>
        <taxon>unclassified sequences</taxon>
        <taxon>metagenomes</taxon>
        <taxon>ecological metagenomes</taxon>
    </lineage>
</organism>
<feature type="transmembrane region" description="Helical" evidence="11">
    <location>
        <begin position="92"/>
        <end position="110"/>
    </location>
</feature>
<dbReference type="SUPFAM" id="SSF81345">
    <property type="entry name" value="ABC transporter involved in vitamin B12 uptake, BtuC"/>
    <property type="match status" value="1"/>
</dbReference>
<evidence type="ECO:0000256" key="2">
    <source>
        <dbReference type="ARBA" id="ARBA00004196"/>
    </source>
</evidence>
<keyword evidence="9 11" id="KW-0472">Membrane</keyword>
<name>A0A6J7DRA1_9ZZZZ</name>
<evidence type="ECO:0000256" key="10">
    <source>
        <dbReference type="SAM" id="MobiDB-lite"/>
    </source>
</evidence>
<evidence type="ECO:0000256" key="1">
    <source>
        <dbReference type="ARBA" id="ARBA00004141"/>
    </source>
</evidence>
<dbReference type="InterPro" id="IPR050492">
    <property type="entry name" value="Bact_metal-bind_prot9"/>
</dbReference>